<gene>
    <name evidence="3" type="ORF">GCM10017567_08720</name>
</gene>
<evidence type="ECO:0000259" key="2">
    <source>
        <dbReference type="Pfam" id="PF00561"/>
    </source>
</evidence>
<feature type="region of interest" description="Disordered" evidence="1">
    <location>
        <begin position="273"/>
        <end position="295"/>
    </location>
</feature>
<dbReference type="Gene3D" id="3.40.50.1820">
    <property type="entry name" value="alpha/beta hydrolase"/>
    <property type="match status" value="1"/>
</dbReference>
<proteinExistence type="predicted"/>
<dbReference type="PANTHER" id="PTHR43798">
    <property type="entry name" value="MONOACYLGLYCEROL LIPASE"/>
    <property type="match status" value="1"/>
</dbReference>
<comment type="caution">
    <text evidence="3">The sequence shown here is derived from an EMBL/GenBank/DDBJ whole genome shotgun (WGS) entry which is preliminary data.</text>
</comment>
<name>A0ABQ3JYY5_9PSEU</name>
<keyword evidence="4" id="KW-1185">Reference proteome</keyword>
<dbReference type="Pfam" id="PF00561">
    <property type="entry name" value="Abhydrolase_1"/>
    <property type="match status" value="1"/>
</dbReference>
<sequence>MIGRFKSARSEERYLAAYDEIAARWPVPVRDLDVGTRYGPTRVRASGAAGPPIVLLPGIMGTSLSWFPHVAELAARHRIFAVDTLGEPGRSRQTRPMPTGEHCAEWLADVLDGLGPEKFLLAGVSRGAWLALTLAAHAPGRIAGVVAFEPPGFAPIGRKFLWWSVREVATWFDPRPRAAVRRTLRPLLFGGLRFRAHHPPQYLLTDDQLRAVSVPVRLILGERSVIHSAREVEQRVKALNPLFDVEIVPRATHALPLQQPELVTARILTANRVPPAAAPPGPSPRSTPRENPSSG</sequence>
<dbReference type="SUPFAM" id="SSF53474">
    <property type="entry name" value="alpha/beta-Hydrolases"/>
    <property type="match status" value="1"/>
</dbReference>
<dbReference type="InterPro" id="IPR050266">
    <property type="entry name" value="AB_hydrolase_sf"/>
</dbReference>
<reference evidence="4" key="1">
    <citation type="journal article" date="2019" name="Int. J. Syst. Evol. Microbiol.">
        <title>The Global Catalogue of Microorganisms (GCM) 10K type strain sequencing project: providing services to taxonomists for standard genome sequencing and annotation.</title>
        <authorList>
            <consortium name="The Broad Institute Genomics Platform"/>
            <consortium name="The Broad Institute Genome Sequencing Center for Infectious Disease"/>
            <person name="Wu L."/>
            <person name="Ma J."/>
        </authorList>
    </citation>
    <scope>NUCLEOTIDE SEQUENCE [LARGE SCALE GENOMIC DNA]</scope>
    <source>
        <strain evidence="4">CGMCC 4.7680</strain>
    </source>
</reference>
<protein>
    <submittedName>
        <fullName evidence="3">Carboxylesterase</fullName>
    </submittedName>
</protein>
<accession>A0ABQ3JYY5</accession>
<dbReference type="InterPro" id="IPR000073">
    <property type="entry name" value="AB_hydrolase_1"/>
</dbReference>
<organism evidence="3 4">
    <name type="scientific">Amycolatopsis bullii</name>
    <dbReference type="NCBI Taxonomy" id="941987"/>
    <lineage>
        <taxon>Bacteria</taxon>
        <taxon>Bacillati</taxon>
        <taxon>Actinomycetota</taxon>
        <taxon>Actinomycetes</taxon>
        <taxon>Pseudonocardiales</taxon>
        <taxon>Pseudonocardiaceae</taxon>
        <taxon>Amycolatopsis</taxon>
    </lineage>
</organism>
<feature type="compositionally biased region" description="Pro residues" evidence="1">
    <location>
        <begin position="276"/>
        <end position="285"/>
    </location>
</feature>
<evidence type="ECO:0000313" key="3">
    <source>
        <dbReference type="EMBL" id="GHF96386.1"/>
    </source>
</evidence>
<feature type="domain" description="AB hydrolase-1" evidence="2">
    <location>
        <begin position="51"/>
        <end position="156"/>
    </location>
</feature>
<evidence type="ECO:0000256" key="1">
    <source>
        <dbReference type="SAM" id="MobiDB-lite"/>
    </source>
</evidence>
<evidence type="ECO:0000313" key="4">
    <source>
        <dbReference type="Proteomes" id="UP000649955"/>
    </source>
</evidence>
<dbReference type="InterPro" id="IPR029058">
    <property type="entry name" value="AB_hydrolase_fold"/>
</dbReference>
<dbReference type="Proteomes" id="UP000649955">
    <property type="component" value="Unassembled WGS sequence"/>
</dbReference>
<dbReference type="EMBL" id="BNAW01000002">
    <property type="protein sequence ID" value="GHF96386.1"/>
    <property type="molecule type" value="Genomic_DNA"/>
</dbReference>